<sequence>MRRGQLAIDPGIICNGELAFQSLASHILSGGTPDKPTDMTDSQWQLVKRMCSYDPRDRISASDVVRELEAFTTNFIVLHDISVGLSEIHDVPLTWANLGDYVVEV</sequence>
<organism evidence="1 2">
    <name type="scientific">Phytophthora lilii</name>
    <dbReference type="NCBI Taxonomy" id="2077276"/>
    <lineage>
        <taxon>Eukaryota</taxon>
        <taxon>Sar</taxon>
        <taxon>Stramenopiles</taxon>
        <taxon>Oomycota</taxon>
        <taxon>Peronosporomycetes</taxon>
        <taxon>Peronosporales</taxon>
        <taxon>Peronosporaceae</taxon>
        <taxon>Phytophthora</taxon>
    </lineage>
</organism>
<reference evidence="1" key="1">
    <citation type="submission" date="2023-04" db="EMBL/GenBank/DDBJ databases">
        <title>Phytophthora lilii NBRC 32176.</title>
        <authorList>
            <person name="Ichikawa N."/>
            <person name="Sato H."/>
            <person name="Tonouchi N."/>
        </authorList>
    </citation>
    <scope>NUCLEOTIDE SEQUENCE</scope>
    <source>
        <strain evidence="1">NBRC 32176</strain>
    </source>
</reference>
<dbReference type="InterPro" id="IPR011009">
    <property type="entry name" value="Kinase-like_dom_sf"/>
</dbReference>
<keyword evidence="2" id="KW-1185">Reference proteome</keyword>
<comment type="caution">
    <text evidence="1">The sequence shown here is derived from an EMBL/GenBank/DDBJ whole genome shotgun (WGS) entry which is preliminary data.</text>
</comment>
<dbReference type="AlphaFoldDB" id="A0A9W6UE43"/>
<dbReference type="Proteomes" id="UP001165083">
    <property type="component" value="Unassembled WGS sequence"/>
</dbReference>
<accession>A0A9W6UE43</accession>
<dbReference type="EMBL" id="BSXW01000842">
    <property type="protein sequence ID" value="GMF30513.1"/>
    <property type="molecule type" value="Genomic_DNA"/>
</dbReference>
<proteinExistence type="predicted"/>
<dbReference type="Gene3D" id="1.10.510.10">
    <property type="entry name" value="Transferase(Phosphotransferase) domain 1"/>
    <property type="match status" value="1"/>
</dbReference>
<name>A0A9W6UE43_9STRA</name>
<dbReference type="SUPFAM" id="SSF56112">
    <property type="entry name" value="Protein kinase-like (PK-like)"/>
    <property type="match status" value="1"/>
</dbReference>
<evidence type="ECO:0000313" key="1">
    <source>
        <dbReference type="EMBL" id="GMF30513.1"/>
    </source>
</evidence>
<gene>
    <name evidence="1" type="ORF">Plil01_001301700</name>
</gene>
<protein>
    <submittedName>
        <fullName evidence="1">Unnamed protein product</fullName>
    </submittedName>
</protein>
<evidence type="ECO:0000313" key="2">
    <source>
        <dbReference type="Proteomes" id="UP001165083"/>
    </source>
</evidence>